<dbReference type="SUPFAM" id="SSF52540">
    <property type="entry name" value="P-loop containing nucleoside triphosphate hydrolases"/>
    <property type="match status" value="1"/>
</dbReference>
<evidence type="ECO:0000313" key="3">
    <source>
        <dbReference type="Proteomes" id="UP000830434"/>
    </source>
</evidence>
<keyword evidence="3" id="KW-1185">Reference proteome</keyword>
<gene>
    <name evidence="2" type="ORF">M0R88_15095</name>
</gene>
<dbReference type="RefSeq" id="WP_248654323.1">
    <property type="nucleotide sequence ID" value="NZ_CP096658.1"/>
</dbReference>
<dbReference type="Proteomes" id="UP000830434">
    <property type="component" value="Chromosome"/>
</dbReference>
<feature type="compositionally biased region" description="Polar residues" evidence="1">
    <location>
        <begin position="134"/>
        <end position="151"/>
    </location>
</feature>
<reference evidence="2" key="1">
    <citation type="submission" date="2022-04" db="EMBL/GenBank/DDBJ databases">
        <title>Diverse halophilic archaea isolated from saline environments.</title>
        <authorList>
            <person name="Cui H.-L."/>
        </authorList>
    </citation>
    <scope>NUCLEOTIDE SEQUENCE</scope>
    <source>
        <strain evidence="2">XZYJT40</strain>
    </source>
</reference>
<dbReference type="Gene3D" id="3.40.50.300">
    <property type="entry name" value="P-loop containing nucleotide triphosphate hydrolases"/>
    <property type="match status" value="1"/>
</dbReference>
<dbReference type="KEGG" id="haxz:M0R88_15095"/>
<dbReference type="InterPro" id="IPR027417">
    <property type="entry name" value="P-loop_NTPase"/>
</dbReference>
<dbReference type="GeneID" id="72191208"/>
<sequence length="200" mass="21732">MKVVVAGPSHSGKSTFAAALVDCVRERKRESDAEFSFRWETLDVTDNSLAHLLNDRDPPALHNRGVEWNEQTARTKRATFEGRDEQLVLADTPGKLSPELDIVAEPADAMILLVNAEKTDRIHDWLDWADDSTSKSAGPSRPSSATPISGGTTAHETTTANGTATDRTTKTASKPASSGPSSARRSRPAASRRSTRRPRR</sequence>
<evidence type="ECO:0000313" key="2">
    <source>
        <dbReference type="EMBL" id="UPV99832.1"/>
    </source>
</evidence>
<proteinExistence type="predicted"/>
<organism evidence="2 3">
    <name type="scientific">Halorussus gelatinilyticus</name>
    <dbReference type="NCBI Taxonomy" id="2937524"/>
    <lineage>
        <taxon>Archaea</taxon>
        <taxon>Methanobacteriati</taxon>
        <taxon>Methanobacteriota</taxon>
        <taxon>Stenosarchaea group</taxon>
        <taxon>Halobacteria</taxon>
        <taxon>Halobacteriales</taxon>
        <taxon>Haladaptataceae</taxon>
        <taxon>Halorussus</taxon>
    </lineage>
</organism>
<dbReference type="AlphaFoldDB" id="A0A8U0IFS4"/>
<name>A0A8U0IFS4_9EURY</name>
<protein>
    <submittedName>
        <fullName evidence="2">Uncharacterized protein</fullName>
    </submittedName>
</protein>
<evidence type="ECO:0000256" key="1">
    <source>
        <dbReference type="SAM" id="MobiDB-lite"/>
    </source>
</evidence>
<feature type="region of interest" description="Disordered" evidence="1">
    <location>
        <begin position="131"/>
        <end position="200"/>
    </location>
</feature>
<feature type="compositionally biased region" description="Low complexity" evidence="1">
    <location>
        <begin position="152"/>
        <end position="192"/>
    </location>
</feature>
<accession>A0A8U0IFS4</accession>
<dbReference type="EMBL" id="CP096658">
    <property type="protein sequence ID" value="UPV99832.1"/>
    <property type="molecule type" value="Genomic_DNA"/>
</dbReference>